<comment type="caution">
    <text evidence="7">The sequence shown here is derived from an EMBL/GenBank/DDBJ whole genome shotgun (WGS) entry which is preliminary data.</text>
</comment>
<feature type="transmembrane region" description="Helical" evidence="5">
    <location>
        <begin position="358"/>
        <end position="381"/>
    </location>
</feature>
<accession>A0ABR4AQR2</accession>
<name>A0ABR4AQR2_9LECA</name>
<sequence>MDANLTISGVPPQWNSKPMFHLPPWGEPLVVLSILGGAMFLTRRRNFYIFGKRKEGYNDSLLGSDSGTLSDNLLAHDVDNDHDSQDGLSASKYIPKKRKCCGMHVYTPNSSRFATRFHSRILQKFPFLIEMFYWIITYLFYRMAKAISTRIFTTSIIDVAQAHGLAILDFEQFSWASFLFPITEYDVQHWFMDGHQTALTVLNRAYALIHIPGTVGFIAWYYYIAPSHPTFATIRRTLTLSNLFAFLIFTLYPCMPPRLLPPEYGFLDSVRHDKATSIWMSGDFVNSLAAMPSMHFGYAFVIGCTMVYHAGIFRRTLEKGETRKGSWGKTFYSFIGIGYPSLILITIVATANHYWMDALIAMIVAGVAYLCNGIILTLLPLEDLLLWVLRLEKPTPSTGERFGHSGGRI</sequence>
<keyword evidence="8" id="KW-1185">Reference proteome</keyword>
<keyword evidence="2 5" id="KW-0812">Transmembrane</keyword>
<feature type="transmembrane region" description="Helical" evidence="5">
    <location>
        <begin position="121"/>
        <end position="141"/>
    </location>
</feature>
<keyword evidence="4 5" id="KW-0472">Membrane</keyword>
<dbReference type="CDD" id="cd03386">
    <property type="entry name" value="PAP2_Aur1_like"/>
    <property type="match status" value="1"/>
</dbReference>
<feature type="transmembrane region" description="Helical" evidence="5">
    <location>
        <begin position="237"/>
        <end position="255"/>
    </location>
</feature>
<dbReference type="InterPro" id="IPR026841">
    <property type="entry name" value="Aur1/Ipt1"/>
</dbReference>
<feature type="transmembrane region" description="Helical" evidence="5">
    <location>
        <begin position="289"/>
        <end position="310"/>
    </location>
</feature>
<feature type="transmembrane region" description="Helical" evidence="5">
    <location>
        <begin position="331"/>
        <end position="352"/>
    </location>
</feature>
<evidence type="ECO:0000256" key="2">
    <source>
        <dbReference type="ARBA" id="ARBA00022692"/>
    </source>
</evidence>
<evidence type="ECO:0000256" key="4">
    <source>
        <dbReference type="ARBA" id="ARBA00023136"/>
    </source>
</evidence>
<protein>
    <recommendedName>
        <fullName evidence="6">Inositolphosphotransferase Aur1/Ipt1 domain-containing protein</fullName>
    </recommendedName>
</protein>
<feature type="domain" description="Inositolphosphotransferase Aur1/Ipt1" evidence="6">
    <location>
        <begin position="187"/>
        <end position="310"/>
    </location>
</feature>
<organism evidence="7 8">
    <name type="scientific">Stereocaulon virgatum</name>
    <dbReference type="NCBI Taxonomy" id="373712"/>
    <lineage>
        <taxon>Eukaryota</taxon>
        <taxon>Fungi</taxon>
        <taxon>Dikarya</taxon>
        <taxon>Ascomycota</taxon>
        <taxon>Pezizomycotina</taxon>
        <taxon>Lecanoromycetes</taxon>
        <taxon>OSLEUM clade</taxon>
        <taxon>Lecanoromycetidae</taxon>
        <taxon>Lecanorales</taxon>
        <taxon>Lecanorineae</taxon>
        <taxon>Stereocaulaceae</taxon>
        <taxon>Stereocaulon</taxon>
    </lineage>
</organism>
<feature type="transmembrane region" description="Helical" evidence="5">
    <location>
        <begin position="205"/>
        <end position="225"/>
    </location>
</feature>
<feature type="transmembrane region" description="Helical" evidence="5">
    <location>
        <begin position="25"/>
        <end position="42"/>
    </location>
</feature>
<keyword evidence="3 5" id="KW-1133">Transmembrane helix</keyword>
<dbReference type="PANTHER" id="PTHR31310">
    <property type="match status" value="1"/>
</dbReference>
<dbReference type="PANTHER" id="PTHR31310:SF10">
    <property type="entry name" value="INOSITOLPHOSPHOTRANSFERASE AUR1_IPT1 DOMAIN-CONTAINING PROTEIN"/>
    <property type="match status" value="1"/>
</dbReference>
<evidence type="ECO:0000259" key="6">
    <source>
        <dbReference type="Pfam" id="PF14378"/>
    </source>
</evidence>
<reference evidence="7 8" key="1">
    <citation type="submission" date="2024-09" db="EMBL/GenBank/DDBJ databases">
        <title>Rethinking Asexuality: The Enigmatic Case of Functional Sexual Genes in Lepraria (Stereocaulaceae).</title>
        <authorList>
            <person name="Doellman M."/>
            <person name="Sun Y."/>
            <person name="Barcenas-Pena A."/>
            <person name="Lumbsch H.T."/>
            <person name="Grewe F."/>
        </authorList>
    </citation>
    <scope>NUCLEOTIDE SEQUENCE [LARGE SCALE GENOMIC DNA]</scope>
    <source>
        <strain evidence="7 8">Mercado 3170</strain>
    </source>
</reference>
<evidence type="ECO:0000256" key="3">
    <source>
        <dbReference type="ARBA" id="ARBA00022989"/>
    </source>
</evidence>
<evidence type="ECO:0000313" key="7">
    <source>
        <dbReference type="EMBL" id="KAL2047131.1"/>
    </source>
</evidence>
<gene>
    <name evidence="7" type="ORF">N7G274_001150</name>
</gene>
<dbReference type="EMBL" id="JBEFKJ010000003">
    <property type="protein sequence ID" value="KAL2047131.1"/>
    <property type="molecule type" value="Genomic_DNA"/>
</dbReference>
<evidence type="ECO:0000256" key="5">
    <source>
        <dbReference type="SAM" id="Phobius"/>
    </source>
</evidence>
<proteinExistence type="predicted"/>
<dbReference type="Pfam" id="PF14378">
    <property type="entry name" value="PAP2_3"/>
    <property type="match status" value="1"/>
</dbReference>
<dbReference type="Proteomes" id="UP001590950">
    <property type="component" value="Unassembled WGS sequence"/>
</dbReference>
<dbReference type="InterPro" id="IPR052185">
    <property type="entry name" value="IPC_Synthase-Related"/>
</dbReference>
<evidence type="ECO:0000256" key="1">
    <source>
        <dbReference type="ARBA" id="ARBA00004141"/>
    </source>
</evidence>
<comment type="subcellular location">
    <subcellularLocation>
        <location evidence="1">Membrane</location>
        <topology evidence="1">Multi-pass membrane protein</topology>
    </subcellularLocation>
</comment>
<evidence type="ECO:0000313" key="8">
    <source>
        <dbReference type="Proteomes" id="UP001590950"/>
    </source>
</evidence>